<dbReference type="OrthoDB" id="693165at2759"/>
<gene>
    <name evidence="4" type="ORF">BAE44_0020431</name>
</gene>
<dbReference type="EMBL" id="LWDX02056319">
    <property type="protein sequence ID" value="OEL18549.1"/>
    <property type="molecule type" value="Genomic_DNA"/>
</dbReference>
<evidence type="ECO:0000256" key="2">
    <source>
        <dbReference type="ARBA" id="ARBA00022723"/>
    </source>
</evidence>
<name>A0A1E5V080_9POAL</name>
<reference evidence="4 5" key="1">
    <citation type="submission" date="2016-09" db="EMBL/GenBank/DDBJ databases">
        <title>The draft genome of Dichanthelium oligosanthes: A C3 panicoid grass species.</title>
        <authorList>
            <person name="Studer A.J."/>
            <person name="Schnable J.C."/>
            <person name="Brutnell T.P."/>
        </authorList>
    </citation>
    <scope>NUCLEOTIDE SEQUENCE [LARGE SCALE GENOMIC DNA]</scope>
    <source>
        <strain evidence="5">cv. Kellogg 1175</strain>
        <tissue evidence="4">Leaf</tissue>
    </source>
</reference>
<sequence length="73" mass="7973">MASSVGAAREIMKTHHLAFSTRPIGPATRLALAEGSEGLIFAPYGDGWRQLCKICTLELLSARRVQSFRAARE</sequence>
<dbReference type="GO" id="GO:0005506">
    <property type="term" value="F:iron ion binding"/>
    <property type="evidence" value="ECO:0007669"/>
    <property type="project" value="InterPro"/>
</dbReference>
<dbReference type="PANTHER" id="PTHR47955:SF21">
    <property type="entry name" value="OS06G0642300 PROTEIN"/>
    <property type="match status" value="1"/>
</dbReference>
<dbReference type="GO" id="GO:0004497">
    <property type="term" value="F:monooxygenase activity"/>
    <property type="evidence" value="ECO:0007669"/>
    <property type="project" value="InterPro"/>
</dbReference>
<dbReference type="SUPFAM" id="SSF48264">
    <property type="entry name" value="Cytochrome P450"/>
    <property type="match status" value="1"/>
</dbReference>
<dbReference type="GO" id="GO:0020037">
    <property type="term" value="F:heme binding"/>
    <property type="evidence" value="ECO:0007669"/>
    <property type="project" value="InterPro"/>
</dbReference>
<dbReference type="GO" id="GO:0016705">
    <property type="term" value="F:oxidoreductase activity, acting on paired donors, with incorporation or reduction of molecular oxygen"/>
    <property type="evidence" value="ECO:0007669"/>
    <property type="project" value="InterPro"/>
</dbReference>
<protein>
    <submittedName>
        <fullName evidence="4">Uncharacterized protein</fullName>
    </submittedName>
</protein>
<evidence type="ECO:0000313" key="4">
    <source>
        <dbReference type="EMBL" id="OEL18549.1"/>
    </source>
</evidence>
<evidence type="ECO:0000256" key="3">
    <source>
        <dbReference type="ARBA" id="ARBA00023004"/>
    </source>
</evidence>
<evidence type="ECO:0000313" key="5">
    <source>
        <dbReference type="Proteomes" id="UP000095767"/>
    </source>
</evidence>
<organism evidence="4 5">
    <name type="scientific">Dichanthelium oligosanthes</name>
    <dbReference type="NCBI Taxonomy" id="888268"/>
    <lineage>
        <taxon>Eukaryota</taxon>
        <taxon>Viridiplantae</taxon>
        <taxon>Streptophyta</taxon>
        <taxon>Embryophyta</taxon>
        <taxon>Tracheophyta</taxon>
        <taxon>Spermatophyta</taxon>
        <taxon>Magnoliopsida</taxon>
        <taxon>Liliopsida</taxon>
        <taxon>Poales</taxon>
        <taxon>Poaceae</taxon>
        <taxon>PACMAD clade</taxon>
        <taxon>Panicoideae</taxon>
        <taxon>Panicodae</taxon>
        <taxon>Paniceae</taxon>
        <taxon>Dichantheliinae</taxon>
        <taxon>Dichanthelium</taxon>
    </lineage>
</organism>
<proteinExistence type="inferred from homology"/>
<keyword evidence="3" id="KW-0408">Iron</keyword>
<dbReference type="InterPro" id="IPR036396">
    <property type="entry name" value="Cyt_P450_sf"/>
</dbReference>
<comment type="caution">
    <text evidence="4">The sequence shown here is derived from an EMBL/GenBank/DDBJ whole genome shotgun (WGS) entry which is preliminary data.</text>
</comment>
<accession>A0A1E5V080</accession>
<dbReference type="Gene3D" id="1.10.630.10">
    <property type="entry name" value="Cytochrome P450"/>
    <property type="match status" value="1"/>
</dbReference>
<keyword evidence="5" id="KW-1185">Reference proteome</keyword>
<dbReference type="STRING" id="888268.A0A1E5V080"/>
<comment type="similarity">
    <text evidence="1">Belongs to the cytochrome P450 family.</text>
</comment>
<evidence type="ECO:0000256" key="1">
    <source>
        <dbReference type="ARBA" id="ARBA00010617"/>
    </source>
</evidence>
<dbReference type="AlphaFoldDB" id="A0A1E5V080"/>
<dbReference type="Proteomes" id="UP000095767">
    <property type="component" value="Unassembled WGS sequence"/>
</dbReference>
<keyword evidence="2" id="KW-0479">Metal-binding</keyword>
<dbReference type="PANTHER" id="PTHR47955">
    <property type="entry name" value="CYTOCHROME P450 FAMILY 71 PROTEIN"/>
    <property type="match status" value="1"/>
</dbReference>